<gene>
    <name evidence="14" type="ORF">B0H03_10527</name>
</gene>
<dbReference type="PROSITE" id="PS51318">
    <property type="entry name" value="TAT"/>
    <property type="match status" value="1"/>
</dbReference>
<evidence type="ECO:0000313" key="14">
    <source>
        <dbReference type="EMBL" id="PWJ64252.1"/>
    </source>
</evidence>
<keyword evidence="6" id="KW-0479">Metal-binding</keyword>
<proteinExistence type="inferred from homology"/>
<dbReference type="InterPro" id="IPR027939">
    <property type="entry name" value="NMT1/THI5"/>
</dbReference>
<evidence type="ECO:0000259" key="13">
    <source>
        <dbReference type="Pfam" id="PF09084"/>
    </source>
</evidence>
<dbReference type="Proteomes" id="UP000245674">
    <property type="component" value="Unassembled WGS sequence"/>
</dbReference>
<feature type="region of interest" description="Disordered" evidence="12">
    <location>
        <begin position="1"/>
        <end position="35"/>
    </location>
</feature>
<evidence type="ECO:0000256" key="10">
    <source>
        <dbReference type="ARBA" id="ARBA00033171"/>
    </source>
</evidence>
<feature type="domain" description="SsuA/THI5-like" evidence="13">
    <location>
        <begin position="93"/>
        <end position="302"/>
    </location>
</feature>
<evidence type="ECO:0000256" key="11">
    <source>
        <dbReference type="ARBA" id="ARBA00048179"/>
    </source>
</evidence>
<comment type="pathway">
    <text evidence="2">Cofactor biosynthesis; thiamine diphosphate biosynthesis.</text>
</comment>
<dbReference type="EMBL" id="QGDV01000005">
    <property type="protein sequence ID" value="PWJ64252.1"/>
    <property type="molecule type" value="Genomic_DNA"/>
</dbReference>
<evidence type="ECO:0000256" key="6">
    <source>
        <dbReference type="ARBA" id="ARBA00022723"/>
    </source>
</evidence>
<sequence>MRSTVPARVPAANPRTVPQQPDDPTRGVPLTLSPLPTTSHFDRRSLLRMAGVAGLAVGGTSVLASCASDSSGAAAGEGGNLGTLKVQLSWIKNEEFAGEFFADSKGYFTAAGLSGVTLTPGPSTGVAELLSGGADVALSDAVSIGTAIAQQEASLKIIGATYQKNPFTVLSIKTAGNIATPADLAGKKIGVQASNTSLFQALLKANGLSESDLTVVPVEYDPSVLVNGTVDGFIAYLTNEAITVAAEGYEVVNLPFADNGLPFVAETFSVTQQAIAEKREALKAFLVAEIKGWTDAVNDPEAGAMLAVTTYGKDLGLNEEASKKGATIQSEELVVSDETVAHGLFTISETLQSETIASLAGAGIDVTAEDLFDLTLLAEVYQANPDLLKYAA</sequence>
<evidence type="ECO:0000256" key="12">
    <source>
        <dbReference type="SAM" id="MobiDB-lite"/>
    </source>
</evidence>
<keyword evidence="8" id="KW-0784">Thiamine biosynthesis</keyword>
<dbReference type="Gene3D" id="3.40.190.10">
    <property type="entry name" value="Periplasmic binding protein-like II"/>
    <property type="match status" value="2"/>
</dbReference>
<accession>A0ABX5LI48</accession>
<evidence type="ECO:0000256" key="4">
    <source>
        <dbReference type="ARBA" id="ARBA00011738"/>
    </source>
</evidence>
<evidence type="ECO:0000313" key="15">
    <source>
        <dbReference type="Proteomes" id="UP000245674"/>
    </source>
</evidence>
<evidence type="ECO:0000256" key="2">
    <source>
        <dbReference type="ARBA" id="ARBA00004948"/>
    </source>
</evidence>
<dbReference type="InterPro" id="IPR006311">
    <property type="entry name" value="TAT_signal"/>
</dbReference>
<evidence type="ECO:0000256" key="1">
    <source>
        <dbReference type="ARBA" id="ARBA00003469"/>
    </source>
</evidence>
<comment type="caution">
    <text evidence="14">The sequence shown here is derived from an EMBL/GenBank/DDBJ whole genome shotgun (WGS) entry which is preliminary data.</text>
</comment>
<evidence type="ECO:0000256" key="9">
    <source>
        <dbReference type="ARBA" id="ARBA00023004"/>
    </source>
</evidence>
<keyword evidence="7" id="KW-0663">Pyridoxal phosphate</keyword>
<organism evidence="14 15">
    <name type="scientific">Rathayibacter iranicus NCPPB 2253 = VKM Ac-1602</name>
    <dbReference type="NCBI Taxonomy" id="1328868"/>
    <lineage>
        <taxon>Bacteria</taxon>
        <taxon>Bacillati</taxon>
        <taxon>Actinomycetota</taxon>
        <taxon>Actinomycetes</taxon>
        <taxon>Micrococcales</taxon>
        <taxon>Microbacteriaceae</taxon>
        <taxon>Rathayibacter</taxon>
    </lineage>
</organism>
<protein>
    <recommendedName>
        <fullName evidence="10">Thiamine pyrimidine synthase</fullName>
    </recommendedName>
</protein>
<comment type="similarity">
    <text evidence="3">Belongs to the NMT1/THI5 family.</text>
</comment>
<evidence type="ECO:0000256" key="8">
    <source>
        <dbReference type="ARBA" id="ARBA00022977"/>
    </source>
</evidence>
<keyword evidence="15" id="KW-1185">Reference proteome</keyword>
<reference evidence="14 15" key="1">
    <citation type="submission" date="2018-03" db="EMBL/GenBank/DDBJ databases">
        <title>Genomic Encyclopedia of Type Strains, Phase III (KMG-III): the genomes of soil and plant-associated and newly described type strains.</title>
        <authorList>
            <person name="Whitman W."/>
        </authorList>
    </citation>
    <scope>NUCLEOTIDE SEQUENCE [LARGE SCALE GENOMIC DNA]</scope>
    <source>
        <strain evidence="14 15">VKM Ac-1602</strain>
    </source>
</reference>
<comment type="function">
    <text evidence="1">Responsible for the formation of the pyrimidine heterocycle in the thiamine biosynthesis pathway. Catalyzes the formation of hydroxymethylpyrimidine phosphate (HMP-P) from histidine and pyridoxal phosphate (PLP). The protein uses PLP and the active site histidine to form HMP-P, generating an inactive enzyme. The enzyme can only undergo a single turnover, which suggests it is a suicide enzyme.</text>
</comment>
<dbReference type="InterPro" id="IPR015168">
    <property type="entry name" value="SsuA/THI5"/>
</dbReference>
<dbReference type="Pfam" id="PF09084">
    <property type="entry name" value="NMT1"/>
    <property type="match status" value="1"/>
</dbReference>
<keyword evidence="5" id="KW-0808">Transferase</keyword>
<name>A0ABX5LI48_9MICO</name>
<keyword evidence="9" id="KW-0408">Iron</keyword>
<comment type="catalytic activity">
    <reaction evidence="11">
        <text>N(6)-(pyridoxal phosphate)-L-lysyl-[4-amino-5-hydroxymethyl-2-methylpyrimidine phosphate synthase] + L-histidyl-[4-amino-5-hydroxymethyl-2-methylpyrimidine phosphate synthase] + 2 Fe(3+) + 4 H2O = L-lysyl-[4-amino-5-hydroxymethyl-2-methylpyrimidine phosphate synthase] + (2S)-2-amino-5-hydroxy-4-oxopentanoyl-[4-amino-5-hydroxymethyl-2-methylpyrimidine phosphate synthase] + 4-amino-2-methyl-5-(phosphooxymethyl)pyrimidine + 3-oxopropanoate + 2 Fe(2+) + 2 H(+)</text>
        <dbReference type="Rhea" id="RHEA:65756"/>
        <dbReference type="Rhea" id="RHEA-COMP:16892"/>
        <dbReference type="Rhea" id="RHEA-COMP:16893"/>
        <dbReference type="Rhea" id="RHEA-COMP:16894"/>
        <dbReference type="Rhea" id="RHEA-COMP:16895"/>
        <dbReference type="ChEBI" id="CHEBI:15377"/>
        <dbReference type="ChEBI" id="CHEBI:15378"/>
        <dbReference type="ChEBI" id="CHEBI:29033"/>
        <dbReference type="ChEBI" id="CHEBI:29034"/>
        <dbReference type="ChEBI" id="CHEBI:29969"/>
        <dbReference type="ChEBI" id="CHEBI:29979"/>
        <dbReference type="ChEBI" id="CHEBI:33190"/>
        <dbReference type="ChEBI" id="CHEBI:58354"/>
        <dbReference type="ChEBI" id="CHEBI:143915"/>
        <dbReference type="ChEBI" id="CHEBI:157692"/>
    </reaction>
    <physiologicalReaction direction="left-to-right" evidence="11">
        <dbReference type="Rhea" id="RHEA:65757"/>
    </physiologicalReaction>
</comment>
<comment type="subunit">
    <text evidence="4">Homodimer.</text>
</comment>
<evidence type="ECO:0000256" key="5">
    <source>
        <dbReference type="ARBA" id="ARBA00022679"/>
    </source>
</evidence>
<dbReference type="SUPFAM" id="SSF53850">
    <property type="entry name" value="Periplasmic binding protein-like II"/>
    <property type="match status" value="1"/>
</dbReference>
<dbReference type="PANTHER" id="PTHR31528">
    <property type="entry name" value="4-AMINO-5-HYDROXYMETHYL-2-METHYLPYRIMIDINE PHOSPHATE SYNTHASE THI11-RELATED"/>
    <property type="match status" value="1"/>
</dbReference>
<dbReference type="PANTHER" id="PTHR31528:SF1">
    <property type="entry name" value="4-AMINO-5-HYDROXYMETHYL-2-METHYLPYRIMIDINE PHOSPHATE SYNTHASE THI11-RELATED"/>
    <property type="match status" value="1"/>
</dbReference>
<evidence type="ECO:0000256" key="7">
    <source>
        <dbReference type="ARBA" id="ARBA00022898"/>
    </source>
</evidence>
<evidence type="ECO:0000256" key="3">
    <source>
        <dbReference type="ARBA" id="ARBA00009406"/>
    </source>
</evidence>